<reference evidence="1 2" key="1">
    <citation type="journal article" date="2013" name="Curr. Biol.">
        <title>The Genome of the Foraminiferan Reticulomyxa filosa.</title>
        <authorList>
            <person name="Glockner G."/>
            <person name="Hulsmann N."/>
            <person name="Schleicher M."/>
            <person name="Noegel A.A."/>
            <person name="Eichinger L."/>
            <person name="Gallinger C."/>
            <person name="Pawlowski J."/>
            <person name="Sierra R."/>
            <person name="Euteneuer U."/>
            <person name="Pillet L."/>
            <person name="Moustafa A."/>
            <person name="Platzer M."/>
            <person name="Groth M."/>
            <person name="Szafranski K."/>
            <person name="Schliwa M."/>
        </authorList>
    </citation>
    <scope>NUCLEOTIDE SEQUENCE [LARGE SCALE GENOMIC DNA]</scope>
</reference>
<organism evidence="1 2">
    <name type="scientific">Reticulomyxa filosa</name>
    <dbReference type="NCBI Taxonomy" id="46433"/>
    <lineage>
        <taxon>Eukaryota</taxon>
        <taxon>Sar</taxon>
        <taxon>Rhizaria</taxon>
        <taxon>Retaria</taxon>
        <taxon>Foraminifera</taxon>
        <taxon>Monothalamids</taxon>
        <taxon>Reticulomyxidae</taxon>
        <taxon>Reticulomyxa</taxon>
    </lineage>
</organism>
<proteinExistence type="predicted"/>
<dbReference type="Proteomes" id="UP000023152">
    <property type="component" value="Unassembled WGS sequence"/>
</dbReference>
<feature type="non-terminal residue" evidence="1">
    <location>
        <position position="1"/>
    </location>
</feature>
<name>X6M995_RETFI</name>
<accession>X6M995</accession>
<comment type="caution">
    <text evidence="1">The sequence shown here is derived from an EMBL/GenBank/DDBJ whole genome shotgun (WGS) entry which is preliminary data.</text>
</comment>
<protein>
    <submittedName>
        <fullName evidence="1">Uncharacterized protein</fullName>
    </submittedName>
</protein>
<evidence type="ECO:0000313" key="1">
    <source>
        <dbReference type="EMBL" id="ETO10573.1"/>
    </source>
</evidence>
<gene>
    <name evidence="1" type="ORF">RFI_26804</name>
</gene>
<dbReference type="AlphaFoldDB" id="X6M995"/>
<sequence>WKEVNLTNVNKVCNWSLKLRYFKVDLTKKEILKKKDMAPQFRPEVETLQQWLSVCQDSRILTMITVFKNFEQLDEQKKDNIVTKKHHEPASLNIFSNNFVNKATLDQIAKGCVFFKHTYILCVHMCDQIHWERRLVLIELDEFSVKNHNDNNYFTTNDGLTAVEVFFQKDDVSGNDPKS</sequence>
<evidence type="ECO:0000313" key="2">
    <source>
        <dbReference type="Proteomes" id="UP000023152"/>
    </source>
</evidence>
<keyword evidence="2" id="KW-1185">Reference proteome</keyword>
<dbReference type="EMBL" id="ASPP01023386">
    <property type="protein sequence ID" value="ETO10573.1"/>
    <property type="molecule type" value="Genomic_DNA"/>
</dbReference>